<sequence length="449" mass="51617">MVQIEDGISKEMGNLEYGQDDECLCCGFKGKGVGVHFQVNACRGCSGFYKRSVTLGLQFRCRRGNYQCEIKSGTKMCRFCRLQKCTKAGMTLRTKISGANGGVDQHLVNENTLTPTTSSASTAFENKQSYEPNIDNTASVIRPPCSLSSKCTSSNLSESPSPQFKKFHEECNRAINAVKSTFAGHLLSLNIYNPTFTLTCLQRMTICLQEYFPKWGMKPKEEIIINEPIKFGDFVTFKQKGFLMQSQLLMSLPEFSGLCYEEKILVFRIFWPRFSHISNVELALQVFGNDNPDCMFIIKEDIAFRIAEDNVYPTHFFEDVPDAKNKFMKPSFEFFINNLFRPIKKLKLEKIEFSFLVLQMLWSHKKRDGLSENTIYLMEKIIQLASTELHNYYVYEKGLDNYSWRLVEITKLLAESTQHAIMMRETFLMAEIFGLFEYSFIDNELSALV</sequence>
<organism evidence="1 2">
    <name type="scientific">Rhabditophanes sp. KR3021</name>
    <dbReference type="NCBI Taxonomy" id="114890"/>
    <lineage>
        <taxon>Eukaryota</taxon>
        <taxon>Metazoa</taxon>
        <taxon>Ecdysozoa</taxon>
        <taxon>Nematoda</taxon>
        <taxon>Chromadorea</taxon>
        <taxon>Rhabditida</taxon>
        <taxon>Tylenchina</taxon>
        <taxon>Panagrolaimomorpha</taxon>
        <taxon>Strongyloidoidea</taxon>
        <taxon>Alloionematidae</taxon>
        <taxon>Rhabditophanes</taxon>
    </lineage>
</organism>
<protein>
    <submittedName>
        <fullName evidence="2">Nuclear receptor domain-containing protein</fullName>
    </submittedName>
</protein>
<name>A0AC35TYU4_9BILA</name>
<dbReference type="Proteomes" id="UP000095286">
    <property type="component" value="Unplaced"/>
</dbReference>
<evidence type="ECO:0000313" key="2">
    <source>
        <dbReference type="WBParaSite" id="RSKR_0000588800.1"/>
    </source>
</evidence>
<accession>A0AC35TYU4</accession>
<proteinExistence type="predicted"/>
<reference evidence="2" key="1">
    <citation type="submission" date="2016-11" db="UniProtKB">
        <authorList>
            <consortium name="WormBaseParasite"/>
        </authorList>
    </citation>
    <scope>IDENTIFICATION</scope>
    <source>
        <strain evidence="2">KR3021</strain>
    </source>
</reference>
<evidence type="ECO:0000313" key="1">
    <source>
        <dbReference type="Proteomes" id="UP000095286"/>
    </source>
</evidence>
<dbReference type="WBParaSite" id="RSKR_0000588800.1">
    <property type="protein sequence ID" value="RSKR_0000588800.1"/>
    <property type="gene ID" value="RSKR_0000588800"/>
</dbReference>